<evidence type="ECO:0000256" key="16">
    <source>
        <dbReference type="PIRSR" id="PIRSR037090-50"/>
    </source>
</evidence>
<reference evidence="22" key="1">
    <citation type="journal article" date="2020" name="Nat. Commun.">
        <title>Genome assembly of wild tea tree DASZ reveals pedigree and selection history of tea varieties.</title>
        <authorList>
            <person name="Zhang W."/>
            <person name="Zhang Y."/>
            <person name="Qiu H."/>
            <person name="Guo Y."/>
            <person name="Wan H."/>
            <person name="Zhang X."/>
            <person name="Scossa F."/>
            <person name="Alseekh S."/>
            <person name="Zhang Q."/>
            <person name="Wang P."/>
            <person name="Xu L."/>
            <person name="Schmidt M.H."/>
            <person name="Jia X."/>
            <person name="Li D."/>
            <person name="Zhu A."/>
            <person name="Guo F."/>
            <person name="Chen W."/>
            <person name="Ni D."/>
            <person name="Usadel B."/>
            <person name="Fernie A.R."/>
            <person name="Wen W."/>
        </authorList>
    </citation>
    <scope>NUCLEOTIDE SEQUENCE [LARGE SCALE GENOMIC DNA]</scope>
    <source>
        <strain evidence="22">cv. G240</strain>
    </source>
</reference>
<dbReference type="PANTHER" id="PTHR34836">
    <property type="entry name" value="OS06G0188250 PROTEIN"/>
    <property type="match status" value="1"/>
</dbReference>
<dbReference type="PIRSF" id="PIRSF037090">
    <property type="entry name" value="Iontro_Glu-like_rcpt_pln"/>
    <property type="match status" value="1"/>
</dbReference>
<sequence length="944" mass="105165">MMGKTIQLVFSLFFFFIVITIISLRGTAMAQSTTNITTVQVKVGVVLDMNTWVGKMGLKGISMALSDFYSSHVHYKTRLELHVRDSKDNVVGAAAAGSYDPRSDPVNSSNDSMYLGIWSVDNTLRNSGSFSIEGEEFFGRDSKNQKLWVQQPTVKKPKRFWASISPIFLAKNMAMVRDELRQVHGILNLKVVHGVLTLKSLLSVELLKTEQVKAIIGPLTSMQANFLIHLGEEAHVPIISFSATSPSLSYLRSPYFFRAALNDSSQVQPITAIIQAFGWKEVVPIYTENEYGEGLIPFLTDTFQENELRVLYKSTIRPVASDEEIVAELYKLMTMQTRVFIVHMTCSLSARLFTKANEIGMMSEGYVWIITDGITNSWNFFDPSIIIDSMQGVIGVQPHVPKSKKLEDFISRWKNKTHQEKTTSDLNVFGLWAYDAATALAMAVEKVGPLILSISNISKNSTTDFGSVGVSQNGIHLCQALSSTRFRGLSGNFSFVDGQLQSSAFEIVNVIGNGPRGIGFWTPEHGIVRQLKFDAVNTSYKDYSTSQANLKAIIWPGDTTYTPKGWAVPTNGKVLRVAVPVKTFYSDFVRVTRDPITNRTMVTGYCIDVFEAVMAALPYSVPYEYIPFEKPYGEQGGFDILLHQLFLGVEEKVVSNLARFVVIIWCFVVLILTQSYTASLTSLLTVHQLEPSITDVQELINKGQSVGYPKVSFIHDILKRMNFSDSQLKGYNAVEGELDVALSNRSIVAAFDEIPYLKLFTGRHCSKYTMVAPTHKTGGFGFAFRKGSHLVRDVSTAILHVIEEDKMSEIEKKWLQNNSCPDSSSTVSSSSLSVHSFWGLFLIVGVAASFALIIFMAMLAYEHRSFLVHLDLKYLWRKYILKHEDTVTAIDTHQDQASPSSSPLSIAPSPPTQHSPARSTVSDDTDEAFTHFEGEVAESQNPRH</sequence>
<organism evidence="21 22">
    <name type="scientific">Camellia sinensis</name>
    <name type="common">Tea plant</name>
    <name type="synonym">Thea sinensis</name>
    <dbReference type="NCBI Taxonomy" id="4442"/>
    <lineage>
        <taxon>Eukaryota</taxon>
        <taxon>Viridiplantae</taxon>
        <taxon>Streptophyta</taxon>
        <taxon>Embryophyta</taxon>
        <taxon>Tracheophyta</taxon>
        <taxon>Spermatophyta</taxon>
        <taxon>Magnoliopsida</taxon>
        <taxon>eudicotyledons</taxon>
        <taxon>Gunneridae</taxon>
        <taxon>Pentapetalae</taxon>
        <taxon>asterids</taxon>
        <taxon>Ericales</taxon>
        <taxon>Theaceae</taxon>
        <taxon>Camellia</taxon>
    </lineage>
</organism>
<comment type="caution">
    <text evidence="21">The sequence shown here is derived from an EMBL/GenBank/DDBJ whole genome shotgun (WGS) entry which is preliminary data.</text>
</comment>
<dbReference type="InterPro" id="IPR001828">
    <property type="entry name" value="ANF_lig-bd_rcpt"/>
</dbReference>
<keyword evidence="13 15" id="KW-0407">Ion channel</keyword>
<feature type="transmembrane region" description="Helical" evidence="18">
    <location>
        <begin position="837"/>
        <end position="861"/>
    </location>
</feature>
<comment type="function">
    <text evidence="14">Glutamate-gated receptor that probably acts as a non-selective cation channel. May be involved in light-signal transduction and calcium homeostasis via the regulation of calcium influx into cells.</text>
</comment>
<keyword evidence="22" id="KW-1185">Reference proteome</keyword>
<dbReference type="InterPro" id="IPR044440">
    <property type="entry name" value="GABAb_receptor_plant_PBP1"/>
</dbReference>
<keyword evidence="5 18" id="KW-0812">Transmembrane</keyword>
<protein>
    <recommendedName>
        <fullName evidence="15">Glutamate receptor</fullName>
    </recommendedName>
</protein>
<dbReference type="GO" id="GO:0016020">
    <property type="term" value="C:membrane"/>
    <property type="evidence" value="ECO:0007669"/>
    <property type="project" value="UniProtKB-SubCell"/>
</dbReference>
<dbReference type="PANTHER" id="PTHR34836:SF1">
    <property type="entry name" value="OS09G0428600 PROTEIN"/>
    <property type="match status" value="1"/>
</dbReference>
<dbReference type="AlphaFoldDB" id="A0A7J7G3D8"/>
<comment type="subunit">
    <text evidence="3">May form heteromers.</text>
</comment>
<name>A0A7J7G3D8_CAMSI</name>
<evidence type="ECO:0000256" key="13">
    <source>
        <dbReference type="ARBA" id="ARBA00023303"/>
    </source>
</evidence>
<evidence type="ECO:0000256" key="9">
    <source>
        <dbReference type="ARBA" id="ARBA00023136"/>
    </source>
</evidence>
<feature type="domain" description="Ionotropic glutamate receptor C-terminal" evidence="20">
    <location>
        <begin position="574"/>
        <end position="817"/>
    </location>
</feature>
<comment type="subcellular location">
    <subcellularLocation>
        <location evidence="1">Membrane</location>
        <topology evidence="1">Multi-pass membrane protein</topology>
    </subcellularLocation>
</comment>
<dbReference type="FunFam" id="3.40.50.2300:FF:000310">
    <property type="entry name" value="Glutamate receptor"/>
    <property type="match status" value="1"/>
</dbReference>
<evidence type="ECO:0000313" key="21">
    <source>
        <dbReference type="EMBL" id="KAF5935240.1"/>
    </source>
</evidence>
<keyword evidence="16" id="KW-1015">Disulfide bond</keyword>
<evidence type="ECO:0000256" key="1">
    <source>
        <dbReference type="ARBA" id="ARBA00004141"/>
    </source>
</evidence>
<dbReference type="Gene3D" id="3.40.190.10">
    <property type="entry name" value="Periplasmic binding protein-like II"/>
    <property type="match status" value="1"/>
</dbReference>
<feature type="chain" id="PRO_5029764441" description="Glutamate receptor" evidence="19">
    <location>
        <begin position="31"/>
        <end position="944"/>
    </location>
</feature>
<dbReference type="InterPro" id="IPR017103">
    <property type="entry name" value="Iontropic_Glu_rcpt_pln"/>
</dbReference>
<dbReference type="Gene3D" id="3.40.50.2300">
    <property type="match status" value="2"/>
</dbReference>
<keyword evidence="6 19" id="KW-0732">Signal</keyword>
<dbReference type="CDD" id="cd19990">
    <property type="entry name" value="PBP1_GABAb_receptor_plant"/>
    <property type="match status" value="1"/>
</dbReference>
<proteinExistence type="inferred from homology"/>
<dbReference type="Proteomes" id="UP000593564">
    <property type="component" value="Unassembled WGS sequence"/>
</dbReference>
<keyword evidence="9 15" id="KW-0472">Membrane</keyword>
<evidence type="ECO:0000256" key="15">
    <source>
        <dbReference type="PIRNR" id="PIRNR037090"/>
    </source>
</evidence>
<comment type="similarity">
    <text evidence="2 15">Belongs to the glutamate-gated ion channel (TC 1.A.10.1) family.</text>
</comment>
<dbReference type="Gene3D" id="1.10.287.70">
    <property type="match status" value="1"/>
</dbReference>
<evidence type="ECO:0000256" key="3">
    <source>
        <dbReference type="ARBA" id="ARBA00011095"/>
    </source>
</evidence>
<evidence type="ECO:0000313" key="22">
    <source>
        <dbReference type="Proteomes" id="UP000593564"/>
    </source>
</evidence>
<evidence type="ECO:0000256" key="11">
    <source>
        <dbReference type="ARBA" id="ARBA00023180"/>
    </source>
</evidence>
<evidence type="ECO:0000259" key="20">
    <source>
        <dbReference type="SMART" id="SM00079"/>
    </source>
</evidence>
<evidence type="ECO:0000256" key="19">
    <source>
        <dbReference type="SAM" id="SignalP"/>
    </source>
</evidence>
<reference evidence="21 22" key="2">
    <citation type="submission" date="2020-07" db="EMBL/GenBank/DDBJ databases">
        <title>Genome assembly of wild tea tree DASZ reveals pedigree and selection history of tea varieties.</title>
        <authorList>
            <person name="Zhang W."/>
        </authorList>
    </citation>
    <scope>NUCLEOTIDE SEQUENCE [LARGE SCALE GENOMIC DNA]</scope>
    <source>
        <strain evidence="22">cv. G240</strain>
        <tissue evidence="21">Leaf</tissue>
    </source>
</reference>
<evidence type="ECO:0000256" key="7">
    <source>
        <dbReference type="ARBA" id="ARBA00022989"/>
    </source>
</evidence>
<dbReference type="CDD" id="cd13686">
    <property type="entry name" value="GluR_Plant"/>
    <property type="match status" value="1"/>
</dbReference>
<dbReference type="SMART" id="SM00079">
    <property type="entry name" value="PBPe"/>
    <property type="match status" value="1"/>
</dbReference>
<evidence type="ECO:0000256" key="14">
    <source>
        <dbReference type="ARBA" id="ARBA00049638"/>
    </source>
</evidence>
<keyword evidence="4 15" id="KW-0813">Transport</keyword>
<dbReference type="SUPFAM" id="SSF53822">
    <property type="entry name" value="Periplasmic binding protein-like I"/>
    <property type="match status" value="1"/>
</dbReference>
<feature type="region of interest" description="Disordered" evidence="17">
    <location>
        <begin position="893"/>
        <end position="924"/>
    </location>
</feature>
<feature type="signal peptide" evidence="19">
    <location>
        <begin position="1"/>
        <end position="30"/>
    </location>
</feature>
<keyword evidence="8 15" id="KW-0406">Ion transport</keyword>
<dbReference type="Pfam" id="PF00060">
    <property type="entry name" value="Lig_chan"/>
    <property type="match status" value="1"/>
</dbReference>
<evidence type="ECO:0000256" key="4">
    <source>
        <dbReference type="ARBA" id="ARBA00022448"/>
    </source>
</evidence>
<dbReference type="InterPro" id="IPR001320">
    <property type="entry name" value="Iontro_rcpt_C"/>
</dbReference>
<evidence type="ECO:0000256" key="2">
    <source>
        <dbReference type="ARBA" id="ARBA00008685"/>
    </source>
</evidence>
<evidence type="ECO:0000256" key="5">
    <source>
        <dbReference type="ARBA" id="ARBA00022692"/>
    </source>
</evidence>
<keyword evidence="12 15" id="KW-1071">Ligand-gated ion channel</keyword>
<gene>
    <name evidence="21" type="ORF">HYC85_026369</name>
</gene>
<dbReference type="FunFam" id="3.40.50.2300:FF:000081">
    <property type="entry name" value="Glutamate receptor"/>
    <property type="match status" value="1"/>
</dbReference>
<evidence type="ECO:0000256" key="18">
    <source>
        <dbReference type="SAM" id="Phobius"/>
    </source>
</evidence>
<dbReference type="Pfam" id="PF01094">
    <property type="entry name" value="ANF_receptor"/>
    <property type="match status" value="1"/>
</dbReference>
<dbReference type="EMBL" id="JACBKZ010000013">
    <property type="protein sequence ID" value="KAF5935240.1"/>
    <property type="molecule type" value="Genomic_DNA"/>
</dbReference>
<evidence type="ECO:0000256" key="6">
    <source>
        <dbReference type="ARBA" id="ARBA00022729"/>
    </source>
</evidence>
<feature type="compositionally biased region" description="Low complexity" evidence="17">
    <location>
        <begin position="898"/>
        <end position="907"/>
    </location>
</feature>
<keyword evidence="11" id="KW-0325">Glycoprotein</keyword>
<keyword evidence="10 15" id="KW-0675">Receptor</keyword>
<dbReference type="GO" id="GO:0015276">
    <property type="term" value="F:ligand-gated monoatomic ion channel activity"/>
    <property type="evidence" value="ECO:0007669"/>
    <property type="project" value="InterPro"/>
</dbReference>
<evidence type="ECO:0000256" key="17">
    <source>
        <dbReference type="SAM" id="MobiDB-lite"/>
    </source>
</evidence>
<dbReference type="InterPro" id="IPR015683">
    <property type="entry name" value="Ionotropic_Glu_rcpt"/>
</dbReference>
<accession>A0A7J7G3D8</accession>
<dbReference type="InterPro" id="IPR028082">
    <property type="entry name" value="Peripla_BP_I"/>
</dbReference>
<keyword evidence="7 18" id="KW-1133">Transmembrane helix</keyword>
<evidence type="ECO:0000256" key="12">
    <source>
        <dbReference type="ARBA" id="ARBA00023286"/>
    </source>
</evidence>
<feature type="disulfide bond" evidence="16">
    <location>
        <begin position="765"/>
        <end position="820"/>
    </location>
</feature>
<evidence type="ECO:0000256" key="10">
    <source>
        <dbReference type="ARBA" id="ARBA00023170"/>
    </source>
</evidence>
<dbReference type="SUPFAM" id="SSF53850">
    <property type="entry name" value="Periplasmic binding protein-like II"/>
    <property type="match status" value="1"/>
</dbReference>
<comment type="function">
    <text evidence="15">Glutamate-gated receptor that probably acts as non-selective cation channel.</text>
</comment>
<evidence type="ECO:0000256" key="8">
    <source>
        <dbReference type="ARBA" id="ARBA00023065"/>
    </source>
</evidence>